<accession>A0A1I4RVZ7</accession>
<dbReference type="EMBL" id="FOUY01000001">
    <property type="protein sequence ID" value="SFM56190.1"/>
    <property type="molecule type" value="Genomic_DNA"/>
</dbReference>
<proteinExistence type="predicted"/>
<dbReference type="Proteomes" id="UP000199614">
    <property type="component" value="Unassembled WGS sequence"/>
</dbReference>
<dbReference type="GO" id="GO:0016042">
    <property type="term" value="P:lipid catabolic process"/>
    <property type="evidence" value="ECO:0007669"/>
    <property type="project" value="UniProtKB-UniRule"/>
</dbReference>
<feature type="short sequence motif" description="GXSXG" evidence="4">
    <location>
        <begin position="117"/>
        <end position="121"/>
    </location>
</feature>
<feature type="region of interest" description="Disordered" evidence="5">
    <location>
        <begin position="1"/>
        <end position="53"/>
    </location>
</feature>
<dbReference type="AlphaFoldDB" id="A0A1I4RVZ7"/>
<dbReference type="STRING" id="260086.SAMN05216207_100181"/>
<comment type="caution">
    <text evidence="4">Lacks conserved residue(s) required for the propagation of feature annotation.</text>
</comment>
<sequence length="367" mass="38185">MDAAAGGVRTVDAARARDGPGHEHGRAPPGGTRAGGAGRDDGGMDSHSVAPGMHGDDEVLALLQRRRAAGRRVGSHRDGRRVALVIGGGGMRGAYAGGMVHALEEAGLAGCFDEVWGSSAGAFVGTALVLGHGENAARIFSDDMACREFIDPRRFGTRRPMVSLDHLLDHILVESKPTDWDSLVTSPVPLNVMVTRPSDLAPHVLTGLPDGGTWKAAMRATAAIPLLAGPPVRVGEDEWIDGSVGDPLPVARALRSGATHVLALMTRTADELVTPPADARTPLWARSLDRLAPGLGRMAQDASRHGECLPLLTDAAHPDREGAHLLTLTPHSSAGVRGLTTDRTRVRAAARIGYETVAEMLGGAAAA</sequence>
<feature type="active site" description="Nucleophile" evidence="4">
    <location>
        <position position="119"/>
    </location>
</feature>
<dbReference type="PANTHER" id="PTHR14226:SF64">
    <property type="entry name" value="PNPLA DOMAIN-CONTAINING PROTEIN"/>
    <property type="match status" value="1"/>
</dbReference>
<dbReference type="PANTHER" id="PTHR14226">
    <property type="entry name" value="NEUROPATHY TARGET ESTERASE/SWISS CHEESE D.MELANOGASTER"/>
    <property type="match status" value="1"/>
</dbReference>
<reference evidence="7 8" key="1">
    <citation type="submission" date="2016-10" db="EMBL/GenBank/DDBJ databases">
        <authorList>
            <person name="de Groot N.N."/>
        </authorList>
    </citation>
    <scope>NUCLEOTIDE SEQUENCE [LARGE SCALE GENOMIC DNA]</scope>
    <source>
        <strain evidence="7 8">CGMCC 4.1877</strain>
    </source>
</reference>
<dbReference type="InterPro" id="IPR016035">
    <property type="entry name" value="Acyl_Trfase/lysoPLipase"/>
</dbReference>
<dbReference type="PROSITE" id="PS51635">
    <property type="entry name" value="PNPLA"/>
    <property type="match status" value="1"/>
</dbReference>
<dbReference type="InterPro" id="IPR002641">
    <property type="entry name" value="PNPLA_dom"/>
</dbReference>
<evidence type="ECO:0000256" key="1">
    <source>
        <dbReference type="ARBA" id="ARBA00022801"/>
    </source>
</evidence>
<evidence type="ECO:0000256" key="2">
    <source>
        <dbReference type="ARBA" id="ARBA00022963"/>
    </source>
</evidence>
<dbReference type="Pfam" id="PF01734">
    <property type="entry name" value="Patatin"/>
    <property type="match status" value="1"/>
</dbReference>
<evidence type="ECO:0000256" key="4">
    <source>
        <dbReference type="PROSITE-ProRule" id="PRU01161"/>
    </source>
</evidence>
<feature type="short sequence motif" description="GXGXXG" evidence="4">
    <location>
        <begin position="88"/>
        <end position="93"/>
    </location>
</feature>
<organism evidence="7 8">
    <name type="scientific">Pseudonocardia ammonioxydans</name>
    <dbReference type="NCBI Taxonomy" id="260086"/>
    <lineage>
        <taxon>Bacteria</taxon>
        <taxon>Bacillati</taxon>
        <taxon>Actinomycetota</taxon>
        <taxon>Actinomycetes</taxon>
        <taxon>Pseudonocardiales</taxon>
        <taxon>Pseudonocardiaceae</taxon>
        <taxon>Pseudonocardia</taxon>
    </lineage>
</organism>
<keyword evidence="1 4" id="KW-0378">Hydrolase</keyword>
<keyword evidence="3 4" id="KW-0443">Lipid metabolism</keyword>
<keyword evidence="8" id="KW-1185">Reference proteome</keyword>
<feature type="active site" description="Proton acceptor" evidence="4">
    <location>
        <position position="241"/>
    </location>
</feature>
<feature type="compositionally biased region" description="Basic and acidic residues" evidence="5">
    <location>
        <begin position="12"/>
        <end position="26"/>
    </location>
</feature>
<evidence type="ECO:0000313" key="8">
    <source>
        <dbReference type="Proteomes" id="UP000199614"/>
    </source>
</evidence>
<evidence type="ECO:0000256" key="3">
    <source>
        <dbReference type="ARBA" id="ARBA00023098"/>
    </source>
</evidence>
<keyword evidence="2 4" id="KW-0442">Lipid degradation</keyword>
<dbReference type="InterPro" id="IPR050301">
    <property type="entry name" value="NTE"/>
</dbReference>
<dbReference type="GO" id="GO:0016787">
    <property type="term" value="F:hydrolase activity"/>
    <property type="evidence" value="ECO:0007669"/>
    <property type="project" value="UniProtKB-UniRule"/>
</dbReference>
<name>A0A1I4RVZ7_PSUAM</name>
<evidence type="ECO:0000256" key="5">
    <source>
        <dbReference type="SAM" id="MobiDB-lite"/>
    </source>
</evidence>
<dbReference type="Gene3D" id="3.40.1090.10">
    <property type="entry name" value="Cytosolic phospholipase A2 catalytic domain"/>
    <property type="match status" value="2"/>
</dbReference>
<evidence type="ECO:0000313" key="7">
    <source>
        <dbReference type="EMBL" id="SFM56190.1"/>
    </source>
</evidence>
<feature type="domain" description="PNPLA" evidence="6">
    <location>
        <begin position="84"/>
        <end position="254"/>
    </location>
</feature>
<dbReference type="SUPFAM" id="SSF52151">
    <property type="entry name" value="FabD/lysophospholipase-like"/>
    <property type="match status" value="1"/>
</dbReference>
<evidence type="ECO:0000259" key="6">
    <source>
        <dbReference type="PROSITE" id="PS51635"/>
    </source>
</evidence>
<gene>
    <name evidence="7" type="ORF">SAMN05216207_100181</name>
</gene>
<protein>
    <submittedName>
        <fullName evidence="7">Predicted phospholipase, patatin/cPLA2 family</fullName>
    </submittedName>
</protein>